<reference evidence="2" key="1">
    <citation type="submission" date="2016-10" db="EMBL/GenBank/DDBJ databases">
        <authorList>
            <person name="Benchimol M."/>
            <person name="Almeida L.G."/>
            <person name="Vasconcelos A.T."/>
            <person name="Perreira-Neves A."/>
            <person name="Rosa I.A."/>
            <person name="Tasca T."/>
            <person name="Bogo M.R."/>
            <person name="de Souza W."/>
        </authorList>
    </citation>
    <scope>NUCLEOTIDE SEQUENCE [LARGE SCALE GENOMIC DNA]</scope>
    <source>
        <strain evidence="2">K</strain>
    </source>
</reference>
<protein>
    <submittedName>
        <fullName evidence="2">RhoGEF domain containing protein</fullName>
    </submittedName>
</protein>
<dbReference type="PANTHER" id="PTHR12673">
    <property type="entry name" value="FACIOGENITAL DYSPLASIA PROTEIN"/>
    <property type="match status" value="1"/>
</dbReference>
<accession>A0A1J4JHI2</accession>
<dbReference type="GeneID" id="94844682"/>
<dbReference type="InterPro" id="IPR011993">
    <property type="entry name" value="PH-like_dom_sf"/>
</dbReference>
<dbReference type="Gene3D" id="1.20.900.10">
    <property type="entry name" value="Dbl homology (DH) domain"/>
    <property type="match status" value="1"/>
</dbReference>
<feature type="domain" description="DH" evidence="1">
    <location>
        <begin position="48"/>
        <end position="246"/>
    </location>
</feature>
<evidence type="ECO:0000313" key="3">
    <source>
        <dbReference type="Proteomes" id="UP000179807"/>
    </source>
</evidence>
<dbReference type="GO" id="GO:0005737">
    <property type="term" value="C:cytoplasm"/>
    <property type="evidence" value="ECO:0007669"/>
    <property type="project" value="TreeGrafter"/>
</dbReference>
<dbReference type="PROSITE" id="PS50010">
    <property type="entry name" value="DH_2"/>
    <property type="match status" value="1"/>
</dbReference>
<sequence>MKRARVPKPGAKAAAAGPAVTDEKEVSALKKLTPVICHFLMKLSNDGKRRRIVCEMIETERNYVNSLCICEEVYYRPLDRSITSKTPLIDTATLGKLFGNIDQIRDVHQNVILKAMDEALAQIKKPFPPHEAYTKIANTFVECSPRLQQLYTSYLSSNENYEEILKKLKKNRKFANFLNEALFNPRSKCQEVEDLLILPTQRIAGYKLLFERIMKYFPVETHKEENNKFNTAYKALLNVGKEMDSEKNQDSRSQDQLLTVAENITKQPPFLCIMKPGRRSLGTFRCREIDAKGKKGANYIIFVLSDILLITIKPEKSIFSSNKLIYVDAVPFTQVHFSPFTLDKEMDRAFVLKTDTIEYNFWVKNSSERDDFIMGIKKQKKIINYRVKNMSEIGAEYMQNVLSQLRNLYSKPPPALTREEALASLQ</sequence>
<dbReference type="EMBL" id="MLAK01001046">
    <property type="protein sequence ID" value="OHS98608.1"/>
    <property type="molecule type" value="Genomic_DNA"/>
</dbReference>
<evidence type="ECO:0000313" key="2">
    <source>
        <dbReference type="EMBL" id="OHS98608.1"/>
    </source>
</evidence>
<dbReference type="OrthoDB" id="660555at2759"/>
<dbReference type="InterPro" id="IPR035899">
    <property type="entry name" value="DBL_dom_sf"/>
</dbReference>
<dbReference type="InterPro" id="IPR000219">
    <property type="entry name" value="DH_dom"/>
</dbReference>
<dbReference type="VEuPathDB" id="TrichDB:TRFO_34973"/>
<dbReference type="SUPFAM" id="SSF48065">
    <property type="entry name" value="DBL homology domain (DH-domain)"/>
    <property type="match status" value="1"/>
</dbReference>
<dbReference type="SMART" id="SM00325">
    <property type="entry name" value="RhoGEF"/>
    <property type="match status" value="1"/>
</dbReference>
<dbReference type="Gene3D" id="2.30.29.30">
    <property type="entry name" value="Pleckstrin-homology domain (PH domain)/Phosphotyrosine-binding domain (PTB)"/>
    <property type="match status" value="1"/>
</dbReference>
<proteinExistence type="predicted"/>
<dbReference type="InterPro" id="IPR051092">
    <property type="entry name" value="FYVE_RhoGEF_PH"/>
</dbReference>
<dbReference type="Proteomes" id="UP000179807">
    <property type="component" value="Unassembled WGS sequence"/>
</dbReference>
<dbReference type="Pfam" id="PF00621">
    <property type="entry name" value="RhoGEF"/>
    <property type="match status" value="1"/>
</dbReference>
<dbReference type="AlphaFoldDB" id="A0A1J4JHI2"/>
<dbReference type="PANTHER" id="PTHR12673:SF159">
    <property type="entry name" value="LD03170P"/>
    <property type="match status" value="1"/>
</dbReference>
<comment type="caution">
    <text evidence="2">The sequence shown here is derived from an EMBL/GenBank/DDBJ whole genome shotgun (WGS) entry which is preliminary data.</text>
</comment>
<dbReference type="RefSeq" id="XP_068351745.1">
    <property type="nucleotide sequence ID" value="XM_068509978.1"/>
</dbReference>
<keyword evidence="3" id="KW-1185">Reference proteome</keyword>
<name>A0A1J4JHI2_9EUKA</name>
<dbReference type="CDD" id="cd00160">
    <property type="entry name" value="RhoGEF"/>
    <property type="match status" value="1"/>
</dbReference>
<organism evidence="2 3">
    <name type="scientific">Tritrichomonas foetus</name>
    <dbReference type="NCBI Taxonomy" id="1144522"/>
    <lineage>
        <taxon>Eukaryota</taxon>
        <taxon>Metamonada</taxon>
        <taxon>Parabasalia</taxon>
        <taxon>Tritrichomonadida</taxon>
        <taxon>Tritrichomonadidae</taxon>
        <taxon>Tritrichomonas</taxon>
    </lineage>
</organism>
<evidence type="ECO:0000259" key="1">
    <source>
        <dbReference type="PROSITE" id="PS50010"/>
    </source>
</evidence>
<gene>
    <name evidence="2" type="ORF">TRFO_34973</name>
</gene>
<dbReference type="GO" id="GO:0005085">
    <property type="term" value="F:guanyl-nucleotide exchange factor activity"/>
    <property type="evidence" value="ECO:0007669"/>
    <property type="project" value="InterPro"/>
</dbReference>